<organism evidence="5 6">
    <name type="scientific">Acetilactobacillus jinshanensis</name>
    <dbReference type="NCBI Taxonomy" id="1720083"/>
    <lineage>
        <taxon>Bacteria</taxon>
        <taxon>Bacillati</taxon>
        <taxon>Bacillota</taxon>
        <taxon>Bacilli</taxon>
        <taxon>Lactobacillales</taxon>
        <taxon>Lactobacillaceae</taxon>
        <taxon>Acetilactobacillus</taxon>
    </lineage>
</organism>
<dbReference type="Pfam" id="PF00881">
    <property type="entry name" value="Nitroreductase"/>
    <property type="match status" value="1"/>
</dbReference>
<dbReference type="AlphaFoldDB" id="A0A4P6ZLG0"/>
<dbReference type="GO" id="GO:0005737">
    <property type="term" value="C:cytoplasm"/>
    <property type="evidence" value="ECO:0007669"/>
    <property type="project" value="UniProtKB-SubCell"/>
</dbReference>
<gene>
    <name evidence="5" type="ORF">ELX58_04335</name>
</gene>
<dbReference type="PANTHER" id="PTHR43035">
    <property type="entry name" value="FATTY ACID REPRESSION MUTANT PROTEIN 2-RELATED"/>
    <property type="match status" value="1"/>
</dbReference>
<dbReference type="SUPFAM" id="SSF55469">
    <property type="entry name" value="FMN-dependent nitroreductase-like"/>
    <property type="match status" value="1"/>
</dbReference>
<dbReference type="RefSeq" id="WP_133441936.1">
    <property type="nucleotide sequence ID" value="NZ_CP034726.1"/>
</dbReference>
<dbReference type="Gene3D" id="3.40.109.10">
    <property type="entry name" value="NADH Oxidase"/>
    <property type="match status" value="1"/>
</dbReference>
<accession>A0A4P6ZLG0</accession>
<dbReference type="InterPro" id="IPR000415">
    <property type="entry name" value="Nitroreductase-like"/>
</dbReference>
<keyword evidence="3" id="KW-0560">Oxidoreductase</keyword>
<sequence>MQSNMLKIAKMRRSIYHLGRDVKLSQDEVIDLIENAVKLAPTPFNNQSVRAVIVTGQAQDKLWDVIRDSVKSVVGEDKYQKAFAPKVTSFKAGYGTVMFYTDVNVVKQSAKQFAGFPAINFSEWAEQAQGNAQSAVWDALAEQKIGASIHHYASLLGTTVSDNIAKQFKIPSNWWLRTEMVFGSIEKSAHPKTFISDEKRFRVFK</sequence>
<evidence type="ECO:0000313" key="6">
    <source>
        <dbReference type="Proteomes" id="UP000294321"/>
    </source>
</evidence>
<protein>
    <submittedName>
        <fullName evidence="5">Nitroreductase family protein</fullName>
    </submittedName>
</protein>
<comment type="subcellular location">
    <subcellularLocation>
        <location evidence="1">Cytoplasm</location>
    </subcellularLocation>
</comment>
<dbReference type="GO" id="GO:0016491">
    <property type="term" value="F:oxidoreductase activity"/>
    <property type="evidence" value="ECO:0007669"/>
    <property type="project" value="UniProtKB-KW"/>
</dbReference>
<dbReference type="PANTHER" id="PTHR43035:SF1">
    <property type="entry name" value="FATTY ACID REPRESSION MUTANT PROTEIN 2-RELATED"/>
    <property type="match status" value="1"/>
</dbReference>
<evidence type="ECO:0000256" key="2">
    <source>
        <dbReference type="ARBA" id="ARBA00022490"/>
    </source>
</evidence>
<evidence type="ECO:0000256" key="1">
    <source>
        <dbReference type="ARBA" id="ARBA00004496"/>
    </source>
</evidence>
<keyword evidence="6" id="KW-1185">Reference proteome</keyword>
<proteinExistence type="predicted"/>
<dbReference type="OrthoDB" id="9810617at2"/>
<reference evidence="6" key="1">
    <citation type="submission" date="2018-12" db="EMBL/GenBank/DDBJ databases">
        <title>A new species of lactobacillus.</title>
        <authorList>
            <person name="Jian Y."/>
            <person name="Xin L."/>
            <person name="Hong Z.J."/>
            <person name="Ming L.Z."/>
            <person name="Hong X.Z."/>
        </authorList>
    </citation>
    <scope>NUCLEOTIDE SEQUENCE [LARGE SCALE GENOMIC DNA]</scope>
    <source>
        <strain evidence="6">HSLZ-75</strain>
    </source>
</reference>
<dbReference type="Proteomes" id="UP000294321">
    <property type="component" value="Chromosome"/>
</dbReference>
<dbReference type="FunFam" id="3.40.109.10:FF:000001">
    <property type="entry name" value="Nitroreductase family"/>
    <property type="match status" value="1"/>
</dbReference>
<keyword evidence="2" id="KW-0963">Cytoplasm</keyword>
<evidence type="ECO:0000256" key="3">
    <source>
        <dbReference type="ARBA" id="ARBA00023002"/>
    </source>
</evidence>
<dbReference type="InterPro" id="IPR033877">
    <property type="entry name" value="Frm2/Hbn1"/>
</dbReference>
<dbReference type="EMBL" id="CP034726">
    <property type="protein sequence ID" value="QBP18377.1"/>
    <property type="molecule type" value="Genomic_DNA"/>
</dbReference>
<evidence type="ECO:0000313" key="5">
    <source>
        <dbReference type="EMBL" id="QBP18377.1"/>
    </source>
</evidence>
<name>A0A4P6ZLG0_9LACO</name>
<dbReference type="InterPro" id="IPR029479">
    <property type="entry name" value="Nitroreductase"/>
</dbReference>
<evidence type="ECO:0000259" key="4">
    <source>
        <dbReference type="Pfam" id="PF00881"/>
    </source>
</evidence>
<dbReference type="KEGG" id="lji:ELX58_04335"/>
<feature type="domain" description="Nitroreductase" evidence="4">
    <location>
        <begin position="10"/>
        <end position="178"/>
    </location>
</feature>
<dbReference type="GO" id="GO:0034599">
    <property type="term" value="P:cellular response to oxidative stress"/>
    <property type="evidence" value="ECO:0007669"/>
    <property type="project" value="InterPro"/>
</dbReference>